<organism evidence="2 3">
    <name type="scientific">Riccia sorocarpa</name>
    <dbReference type="NCBI Taxonomy" id="122646"/>
    <lineage>
        <taxon>Eukaryota</taxon>
        <taxon>Viridiplantae</taxon>
        <taxon>Streptophyta</taxon>
        <taxon>Embryophyta</taxon>
        <taxon>Marchantiophyta</taxon>
        <taxon>Marchantiopsida</taxon>
        <taxon>Marchantiidae</taxon>
        <taxon>Marchantiales</taxon>
        <taxon>Ricciaceae</taxon>
        <taxon>Riccia</taxon>
    </lineage>
</organism>
<dbReference type="EMBL" id="JBJQOH010000006">
    <property type="protein sequence ID" value="KAL3682823.1"/>
    <property type="molecule type" value="Genomic_DNA"/>
</dbReference>
<evidence type="ECO:0000313" key="3">
    <source>
        <dbReference type="Proteomes" id="UP001633002"/>
    </source>
</evidence>
<dbReference type="AlphaFoldDB" id="A0ABD3GV62"/>
<dbReference type="Proteomes" id="UP001633002">
    <property type="component" value="Unassembled WGS sequence"/>
</dbReference>
<gene>
    <name evidence="2" type="ORF">R1sor_000845</name>
</gene>
<evidence type="ECO:0000256" key="1">
    <source>
        <dbReference type="SAM" id="MobiDB-lite"/>
    </source>
</evidence>
<feature type="region of interest" description="Disordered" evidence="1">
    <location>
        <begin position="146"/>
        <end position="228"/>
    </location>
</feature>
<accession>A0ABD3GV62</accession>
<sequence>MKVQIGGCWRIPFLMEDGGTQPFMKLRSCFHTFHRPRGTDNAQPASFVLLLQPSPPVTEAIAVYNKQETRQPLIFPPLYFVCACVFRILNVPYLRRQNKQDAEIPDSVLTAEELERRARFNAVFEAQLAVGGIVEEEVILSGMIEEEPPATIQISDTETPSGDQISPTSTVESPGTSSPSVSEMNRTGVEHGCLKANSQPKTESAGKGVVRGRRGGRRGASQTVSRRP</sequence>
<proteinExistence type="predicted"/>
<comment type="caution">
    <text evidence="2">The sequence shown here is derived from an EMBL/GenBank/DDBJ whole genome shotgun (WGS) entry which is preliminary data.</text>
</comment>
<evidence type="ECO:0000313" key="2">
    <source>
        <dbReference type="EMBL" id="KAL3682823.1"/>
    </source>
</evidence>
<keyword evidence="3" id="KW-1185">Reference proteome</keyword>
<protein>
    <submittedName>
        <fullName evidence="2">Uncharacterized protein</fullName>
    </submittedName>
</protein>
<feature type="compositionally biased region" description="Polar residues" evidence="1">
    <location>
        <begin position="152"/>
        <end position="185"/>
    </location>
</feature>
<name>A0ABD3GV62_9MARC</name>
<reference evidence="2 3" key="1">
    <citation type="submission" date="2024-09" db="EMBL/GenBank/DDBJ databases">
        <title>Chromosome-scale assembly of Riccia sorocarpa.</title>
        <authorList>
            <person name="Paukszto L."/>
        </authorList>
    </citation>
    <scope>NUCLEOTIDE SEQUENCE [LARGE SCALE GENOMIC DNA]</scope>
    <source>
        <strain evidence="2">LP-2024</strain>
        <tissue evidence="2">Aerial parts of the thallus</tissue>
    </source>
</reference>